<evidence type="ECO:0000313" key="3">
    <source>
        <dbReference type="Proteomes" id="UP001341840"/>
    </source>
</evidence>
<keyword evidence="3" id="KW-1185">Reference proteome</keyword>
<name>A0ABU6Q658_9FABA</name>
<comment type="caution">
    <text evidence="2">The sequence shown here is derived from an EMBL/GenBank/DDBJ whole genome shotgun (WGS) entry which is preliminary data.</text>
</comment>
<evidence type="ECO:0000256" key="1">
    <source>
        <dbReference type="SAM" id="MobiDB-lite"/>
    </source>
</evidence>
<proteinExistence type="predicted"/>
<protein>
    <submittedName>
        <fullName evidence="2">Uncharacterized protein</fullName>
    </submittedName>
</protein>
<dbReference type="Proteomes" id="UP001341840">
    <property type="component" value="Unassembled WGS sequence"/>
</dbReference>
<organism evidence="2 3">
    <name type="scientific">Stylosanthes scabra</name>
    <dbReference type="NCBI Taxonomy" id="79078"/>
    <lineage>
        <taxon>Eukaryota</taxon>
        <taxon>Viridiplantae</taxon>
        <taxon>Streptophyta</taxon>
        <taxon>Embryophyta</taxon>
        <taxon>Tracheophyta</taxon>
        <taxon>Spermatophyta</taxon>
        <taxon>Magnoliopsida</taxon>
        <taxon>eudicotyledons</taxon>
        <taxon>Gunneridae</taxon>
        <taxon>Pentapetalae</taxon>
        <taxon>rosids</taxon>
        <taxon>fabids</taxon>
        <taxon>Fabales</taxon>
        <taxon>Fabaceae</taxon>
        <taxon>Papilionoideae</taxon>
        <taxon>50 kb inversion clade</taxon>
        <taxon>dalbergioids sensu lato</taxon>
        <taxon>Dalbergieae</taxon>
        <taxon>Pterocarpus clade</taxon>
        <taxon>Stylosanthes</taxon>
    </lineage>
</organism>
<evidence type="ECO:0000313" key="2">
    <source>
        <dbReference type="EMBL" id="MED6107311.1"/>
    </source>
</evidence>
<sequence length="119" mass="13430">MTPVPLRFSNSHTVMKESELSLTGSELAHEARYVSARYETTSFWANVGFLLNPRFHPCYYYVCPKRASEGIFLLCFDEGEPTQGKGSLEATSVRGEGGEADEEEWGDIVNKGKFFDDYE</sequence>
<gene>
    <name evidence="2" type="ORF">PIB30_012705</name>
</gene>
<accession>A0ABU6Q658</accession>
<dbReference type="EMBL" id="JASCZI010000032">
    <property type="protein sequence ID" value="MED6107311.1"/>
    <property type="molecule type" value="Genomic_DNA"/>
</dbReference>
<feature type="region of interest" description="Disordered" evidence="1">
    <location>
        <begin position="81"/>
        <end position="102"/>
    </location>
</feature>
<reference evidence="2 3" key="1">
    <citation type="journal article" date="2023" name="Plants (Basel)">
        <title>Bridging the Gap: Combining Genomics and Transcriptomics Approaches to Understand Stylosanthes scabra, an Orphan Legume from the Brazilian Caatinga.</title>
        <authorList>
            <person name="Ferreira-Neto J.R.C."/>
            <person name="da Silva M.D."/>
            <person name="Binneck E."/>
            <person name="de Melo N.F."/>
            <person name="da Silva R.H."/>
            <person name="de Melo A.L.T.M."/>
            <person name="Pandolfi V."/>
            <person name="Bustamante F.O."/>
            <person name="Brasileiro-Vidal A.C."/>
            <person name="Benko-Iseppon A.M."/>
        </authorList>
    </citation>
    <scope>NUCLEOTIDE SEQUENCE [LARGE SCALE GENOMIC DNA]</scope>
    <source>
        <tissue evidence="2">Leaves</tissue>
    </source>
</reference>